<evidence type="ECO:0000313" key="5">
    <source>
        <dbReference type="Proteomes" id="UP000028990"/>
    </source>
</evidence>
<sequence length="409" mass="45471">MWAVSTSILESARLLFLKALPLEVPWKSRGSPVEVAGGGKALRPVGSITLAYPHSCQLSPIQSMMPHSQKHQQYKLQDERKTQALVDGQVPAAEEVDTTAAASSTLMPGTPDNVPAATPRTPSLPKSLQKSSSSTARKATPSSKSNKGSRGQVGKHQSTSQARPYPEFLLTNILEKKVIELVKFLSVKYATKELVTEVDMVKNVIREHKDDLPEIFKNACEWMRMIFGIDVKQVDPISHSYVLVKALELTYDGRLSEDQCIPKTGLLILVLGIIFMEGNCAPEEKIWEMLQKIGVYPEKKDFICANPRKFITKELVQERYLKYRQIPNSDPARYEFLWGPRAYAETTKMKILEFFSNAIGSSPTDFPSLYREALRDEEEKAQPVTAAEDCTTAPVGTQASTKHSSSGPQ</sequence>
<dbReference type="GO" id="GO:0000122">
    <property type="term" value="P:negative regulation of transcription by RNA polymerase II"/>
    <property type="evidence" value="ECO:0007669"/>
    <property type="project" value="TreeGrafter"/>
</dbReference>
<dbReference type="InterPro" id="IPR037445">
    <property type="entry name" value="MAGE"/>
</dbReference>
<dbReference type="Gene3D" id="1.10.10.1200">
    <property type="entry name" value="MAGE homology domain, winged helix WH1 motif"/>
    <property type="match status" value="1"/>
</dbReference>
<dbReference type="Pfam" id="PF01454">
    <property type="entry name" value="MAGE"/>
    <property type="match status" value="1"/>
</dbReference>
<dbReference type="InterPro" id="IPR041898">
    <property type="entry name" value="MAGE_WH1"/>
</dbReference>
<dbReference type="SMART" id="SM01373">
    <property type="entry name" value="MAGE"/>
    <property type="match status" value="1"/>
</dbReference>
<dbReference type="PANTHER" id="PTHR11736">
    <property type="entry name" value="MELANOMA-ASSOCIATED ANTIGEN MAGE ANTIGEN"/>
    <property type="match status" value="1"/>
</dbReference>
<evidence type="ECO:0000256" key="2">
    <source>
        <dbReference type="SAM" id="MobiDB-lite"/>
    </source>
</evidence>
<dbReference type="Proteomes" id="UP000028990">
    <property type="component" value="Unassembled WGS sequence"/>
</dbReference>
<dbReference type="FunFam" id="1.10.10.1210:FF:000001">
    <property type="entry name" value="melanoma-associated antigen D1"/>
    <property type="match status" value="1"/>
</dbReference>
<feature type="region of interest" description="Disordered" evidence="2">
    <location>
        <begin position="95"/>
        <end position="161"/>
    </location>
</feature>
<organism evidence="4 5">
    <name type="scientific">Fukomys damarensis</name>
    <name type="common">Damaraland mole rat</name>
    <name type="synonym">Cryptomys damarensis</name>
    <dbReference type="NCBI Taxonomy" id="885580"/>
    <lineage>
        <taxon>Eukaryota</taxon>
        <taxon>Metazoa</taxon>
        <taxon>Chordata</taxon>
        <taxon>Craniata</taxon>
        <taxon>Vertebrata</taxon>
        <taxon>Euteleostomi</taxon>
        <taxon>Mammalia</taxon>
        <taxon>Eutheria</taxon>
        <taxon>Euarchontoglires</taxon>
        <taxon>Glires</taxon>
        <taxon>Rodentia</taxon>
        <taxon>Hystricomorpha</taxon>
        <taxon>Bathyergidae</taxon>
        <taxon>Fukomys</taxon>
    </lineage>
</organism>
<evidence type="ECO:0000313" key="4">
    <source>
        <dbReference type="EMBL" id="KFO26343.1"/>
    </source>
</evidence>
<dbReference type="Gene3D" id="1.10.10.1210">
    <property type="entry name" value="MAGE homology domain, winged helix WH2 motif"/>
    <property type="match status" value="1"/>
</dbReference>
<feature type="compositionally biased region" description="Low complexity" evidence="2">
    <location>
        <begin position="121"/>
        <end position="135"/>
    </location>
</feature>
<dbReference type="AlphaFoldDB" id="A0A091D784"/>
<name>A0A091D784_FUKDA</name>
<dbReference type="GO" id="GO:0005634">
    <property type="term" value="C:nucleus"/>
    <property type="evidence" value="ECO:0007669"/>
    <property type="project" value="TreeGrafter"/>
</dbReference>
<dbReference type="eggNOG" id="KOG4562">
    <property type="taxonomic scope" value="Eukaryota"/>
</dbReference>
<reference evidence="4 5" key="1">
    <citation type="submission" date="2013-11" db="EMBL/GenBank/DDBJ databases">
        <title>The Damaraland mole rat (Fukomys damarensis) genome and evolution of African mole rats.</title>
        <authorList>
            <person name="Gladyshev V.N."/>
            <person name="Fang X."/>
        </authorList>
    </citation>
    <scope>NUCLEOTIDE SEQUENCE [LARGE SCALE GENOMIC DNA]</scope>
    <source>
        <tissue evidence="4">Liver</tissue>
    </source>
</reference>
<feature type="compositionally biased region" description="Polar residues" evidence="2">
    <location>
        <begin position="136"/>
        <end position="161"/>
    </location>
</feature>
<dbReference type="InterPro" id="IPR021072">
    <property type="entry name" value="MAGE_N"/>
</dbReference>
<feature type="domain" description="MAGE" evidence="3">
    <location>
        <begin position="174"/>
        <end position="373"/>
    </location>
</feature>
<dbReference type="OMA" id="QKSECCK"/>
<proteinExistence type="predicted"/>
<dbReference type="SMART" id="SM01392">
    <property type="entry name" value="MAGE_N"/>
    <property type="match status" value="1"/>
</dbReference>
<accession>A0A091D784</accession>
<protein>
    <submittedName>
        <fullName evidence="4">Putative MAGE domain-containing protein MAGEA13P</fullName>
    </submittedName>
</protein>
<dbReference type="EMBL" id="KN123195">
    <property type="protein sequence ID" value="KFO26343.1"/>
    <property type="molecule type" value="Genomic_DNA"/>
</dbReference>
<dbReference type="PANTHER" id="PTHR11736:SF85">
    <property type="entry name" value="MAGE DOMAIN-CONTAINING PROTEIN MAGEA13P-RELATED"/>
    <property type="match status" value="1"/>
</dbReference>
<dbReference type="FunFam" id="1.10.10.1200:FF:000007">
    <property type="entry name" value="Melanoma-associated antigen C2"/>
    <property type="match status" value="1"/>
</dbReference>
<feature type="compositionally biased region" description="Polar residues" evidence="2">
    <location>
        <begin position="394"/>
        <end position="409"/>
    </location>
</feature>
<keyword evidence="1" id="KW-0825">Tumor antigen</keyword>
<dbReference type="Pfam" id="PF12440">
    <property type="entry name" value="MAGE_N"/>
    <property type="match status" value="1"/>
</dbReference>
<gene>
    <name evidence="4" type="ORF">H920_12258</name>
</gene>
<feature type="region of interest" description="Disordered" evidence="2">
    <location>
        <begin position="376"/>
        <end position="409"/>
    </location>
</feature>
<dbReference type="STRING" id="885580.ENSFDAP00000004162"/>
<dbReference type="PROSITE" id="PS50838">
    <property type="entry name" value="MAGE"/>
    <property type="match status" value="1"/>
</dbReference>
<evidence type="ECO:0000259" key="3">
    <source>
        <dbReference type="PROSITE" id="PS50838"/>
    </source>
</evidence>
<keyword evidence="5" id="KW-1185">Reference proteome</keyword>
<evidence type="ECO:0000256" key="1">
    <source>
        <dbReference type="ARBA" id="ARBA00084104"/>
    </source>
</evidence>
<dbReference type="InterPro" id="IPR041899">
    <property type="entry name" value="MAGE_WH2"/>
</dbReference>
<dbReference type="InterPro" id="IPR002190">
    <property type="entry name" value="MHD_dom"/>
</dbReference>